<dbReference type="PANTHER" id="PTHR47219:SF9">
    <property type="entry name" value="GTPASE ACTIVATING PROTEIN AND CENTROSOME-ASSOCIATED, ISOFORM B"/>
    <property type="match status" value="1"/>
</dbReference>
<dbReference type="GeneID" id="3792215"/>
<dbReference type="Proteomes" id="UP000072904">
    <property type="component" value="Chromosome 11"/>
</dbReference>
<dbReference type="SUPFAM" id="SSF47923">
    <property type="entry name" value="Ypt/Rab-GAP domain of gyp1p"/>
    <property type="match status" value="2"/>
</dbReference>
<proteinExistence type="predicted"/>
<dbReference type="SMART" id="SM00164">
    <property type="entry name" value="TBC"/>
    <property type="match status" value="1"/>
</dbReference>
<reference evidence="3" key="4">
    <citation type="submission" date="2019-05" db="EMBL/GenBank/DDBJ databases">
        <authorList>
            <consortium name="Pathogen Informatics"/>
        </authorList>
    </citation>
    <scope>NUCLEOTIDE SEQUENCE</scope>
    <source>
        <strain evidence="3">17X</strain>
    </source>
</reference>
<dbReference type="VEuPathDB" id="PlasmoDB:PY17X_1107400"/>
<organism evidence="2 5">
    <name type="scientific">Plasmodium yoelii</name>
    <dbReference type="NCBI Taxonomy" id="5861"/>
    <lineage>
        <taxon>Eukaryota</taxon>
        <taxon>Sar</taxon>
        <taxon>Alveolata</taxon>
        <taxon>Apicomplexa</taxon>
        <taxon>Aconoidasida</taxon>
        <taxon>Haemosporida</taxon>
        <taxon>Plasmodiidae</taxon>
        <taxon>Plasmodium</taxon>
        <taxon>Plasmodium (Vinckeia)</taxon>
    </lineage>
</organism>
<evidence type="ECO:0000313" key="3">
    <source>
        <dbReference type="EMBL" id="VTZ79353.1"/>
    </source>
</evidence>
<dbReference type="EMBL" id="LK934639">
    <property type="protein sequence ID" value="CDU18768.1"/>
    <property type="molecule type" value="Genomic_DNA"/>
</dbReference>
<dbReference type="RefSeq" id="XP_726875.2">
    <property type="nucleotide sequence ID" value="XM_721782.2"/>
</dbReference>
<dbReference type="OrthoDB" id="295078at2759"/>
<dbReference type="EMBL" id="LM993665">
    <property type="protein sequence ID" value="VTZ79353.1"/>
    <property type="molecule type" value="Genomic_DNA"/>
</dbReference>
<gene>
    <name evidence="3" type="ORF">PY17X_1107400</name>
    <name evidence="2" type="ORF">PYYM_1108500</name>
</gene>
<dbReference type="VEuPathDB" id="PlasmoDB:PYYM_1108500"/>
<dbReference type="Proteomes" id="UP000072874">
    <property type="component" value="Chromosome 11"/>
</dbReference>
<feature type="domain" description="Rab-GAP TBC" evidence="1">
    <location>
        <begin position="154"/>
        <end position="341"/>
    </location>
</feature>
<dbReference type="KEGG" id="pyo:PY17X_1107400"/>
<dbReference type="PANTHER" id="PTHR47219">
    <property type="entry name" value="RAB GTPASE-ACTIVATING PROTEIN 1-LIKE"/>
    <property type="match status" value="1"/>
</dbReference>
<dbReference type="InterPro" id="IPR000195">
    <property type="entry name" value="Rab-GAP-TBC_dom"/>
</dbReference>
<dbReference type="Gene3D" id="1.10.472.80">
    <property type="entry name" value="Ypt/Rab-GAP domain of gyp1p, domain 3"/>
    <property type="match status" value="1"/>
</dbReference>
<evidence type="ECO:0000313" key="2">
    <source>
        <dbReference type="EMBL" id="CDU18768.1"/>
    </source>
</evidence>
<evidence type="ECO:0000259" key="1">
    <source>
        <dbReference type="PROSITE" id="PS50086"/>
    </source>
</evidence>
<reference evidence="2" key="2">
    <citation type="submission" date="2014-05" db="EMBL/GenBank/DDBJ databases">
        <authorList>
            <person name="Aslett A.Martin."/>
            <person name="De Silva Nishadi"/>
        </authorList>
    </citation>
    <scope>NUCLEOTIDE SEQUENCE</scope>
    <source>
        <strain evidence="2">YM</strain>
    </source>
</reference>
<evidence type="ECO:0000313" key="4">
    <source>
        <dbReference type="Proteomes" id="UP000072874"/>
    </source>
</evidence>
<reference evidence="3" key="3">
    <citation type="submission" date="2014-05" db="EMBL/GenBank/DDBJ databases">
        <authorList>
            <person name="Aslett M.A."/>
            <person name="De Silva N."/>
        </authorList>
    </citation>
    <scope>NUCLEOTIDE SEQUENCE</scope>
    <source>
        <strain evidence="3">17X</strain>
    </source>
</reference>
<dbReference type="Gene3D" id="1.10.8.270">
    <property type="entry name" value="putative rabgap domain of human tbc1 domain family member 14 like domains"/>
    <property type="match status" value="1"/>
</dbReference>
<accession>A0A078KBN7</accession>
<protein>
    <submittedName>
        <fullName evidence="2">GTPase-activating protein, putative</fullName>
    </submittedName>
</protein>
<dbReference type="VEuPathDB" id="PlasmoDB:Py17XNL_001105484"/>
<dbReference type="VEuPathDB" id="PlasmoDB:PY06258"/>
<dbReference type="OMA" id="CNIENEE"/>
<dbReference type="AlphaFoldDB" id="A0A078KBN7"/>
<dbReference type="GO" id="GO:0005096">
    <property type="term" value="F:GTPase activator activity"/>
    <property type="evidence" value="ECO:0007669"/>
    <property type="project" value="TreeGrafter"/>
</dbReference>
<dbReference type="InterPro" id="IPR035969">
    <property type="entry name" value="Rab-GAP_TBC_sf"/>
</dbReference>
<dbReference type="PROSITE" id="PS50086">
    <property type="entry name" value="TBC_RABGAP"/>
    <property type="match status" value="1"/>
</dbReference>
<dbReference type="InterPro" id="IPR050302">
    <property type="entry name" value="Rab_GAP_TBC_domain"/>
</dbReference>
<name>A0A078KBN7_PLAYE</name>
<sequence>MNKYEAIKNRIIHNIHKKVTKGKKHGNTFAHNTSNNTCNINDGTFIDLRENYSSNEDKQSENEKDNDDKNIKTCNIENEESNEDNQYLTYYNDGYLRNFLKTAIVSPCLNIILGTNFISFLNEKERNRVSMTCKLLFFEVHSINNLKQLYKNKFIKNIQRKFIWKAILLAENIYMNENQYNEYQKKKSCYDNIIEKDINRTFPNNPYFINRKEDMQNKLSNILKICSLYFKDIGYCQGMNYVAAILLLVFQNNLDAIRCFIALLKGFNLKGMFIYKFPQLKKIIYQLNILIKAYMPKLFYYFKRKKIKIDFFCINWFMTLFSQDLSFENTLKLWDMFFLFGIKILIKFSLAILYHHQQKILTMSYDQALIFLKSITKLPFTNYLFEEQNFFKYLNKFKVTNRMLRHIILFKKNNEKVEICVDKKNIGKVKWSFLLKQNSKQLKNKNFNNNTHIKKISFFDKLIDNIVYKASSIMVPRNPPNLIYNDQQNRQYKHASLGANVYTDNFKIPDINYENKFPEHTYSNEILASNNNCLGINFNTNLFCGTTQKPKNEQVNHDDKREYIVSDQQSLMESNMYFDLNLTK</sequence>
<dbReference type="Pfam" id="PF00566">
    <property type="entry name" value="RabGAP-TBC"/>
    <property type="match status" value="1"/>
</dbReference>
<evidence type="ECO:0000313" key="5">
    <source>
        <dbReference type="Proteomes" id="UP000072904"/>
    </source>
</evidence>
<reference evidence="4 5" key="1">
    <citation type="journal article" date="2014" name="BMC Biol.">
        <title>A comprehensive evaluation of rodent malaria parasite genomes and gene expression.</title>
        <authorList>
            <person name="Otto T.D."/>
            <person name="Bohme U."/>
            <person name="Jackson A.P."/>
            <person name="Hunt M."/>
            <person name="Franke-Fayard B."/>
            <person name="Hoeijmakers W.A."/>
            <person name="Religa A.A."/>
            <person name="Robertson L."/>
            <person name="Sanders M."/>
            <person name="Ogun S.A."/>
            <person name="Cunningham D."/>
            <person name="Erhart A."/>
            <person name="Billker O."/>
            <person name="Khan S.M."/>
            <person name="Stunnenberg H.G."/>
            <person name="Langhorne J."/>
            <person name="Holder A.A."/>
            <person name="Waters A.P."/>
            <person name="Newbold C.I."/>
            <person name="Pain A."/>
            <person name="Berriman M."/>
            <person name="Janse C.J."/>
        </authorList>
    </citation>
    <scope>NUCLEOTIDE SEQUENCE [LARGE SCALE GENOMIC DNA]</scope>
    <source>
        <strain evidence="3 4">17X</strain>
        <strain evidence="2 5">YM</strain>
    </source>
</reference>
<dbReference type="GO" id="GO:0031267">
    <property type="term" value="F:small GTPase binding"/>
    <property type="evidence" value="ECO:0007669"/>
    <property type="project" value="TreeGrafter"/>
</dbReference>